<keyword evidence="1" id="KW-1133">Transmembrane helix</keyword>
<proteinExistence type="predicted"/>
<name>A0A0U3S8P0_PRORE</name>
<protein>
    <submittedName>
        <fullName evidence="2">Uncharacterized protein</fullName>
    </submittedName>
</protein>
<feature type="transmembrane region" description="Helical" evidence="1">
    <location>
        <begin position="43"/>
        <end position="65"/>
    </location>
</feature>
<evidence type="ECO:0000313" key="2">
    <source>
        <dbReference type="EMBL" id="ALV81841.1"/>
    </source>
</evidence>
<gene>
    <name evidence="2" type="ORF">AOY08_100126</name>
</gene>
<organism evidence="2">
    <name type="scientific">Providencia rettgeri</name>
    <dbReference type="NCBI Taxonomy" id="587"/>
    <lineage>
        <taxon>Bacteria</taxon>
        <taxon>Pseudomonadati</taxon>
        <taxon>Pseudomonadota</taxon>
        <taxon>Gammaproteobacteria</taxon>
        <taxon>Enterobacterales</taxon>
        <taxon>Morganellaceae</taxon>
        <taxon>Providencia</taxon>
    </lineage>
</organism>
<dbReference type="EMBL" id="CP012903">
    <property type="protein sequence ID" value="ALV81841.1"/>
    <property type="molecule type" value="Genomic_DNA"/>
</dbReference>
<feature type="transmembrane region" description="Helical" evidence="1">
    <location>
        <begin position="96"/>
        <end position="116"/>
    </location>
</feature>
<keyword evidence="2" id="KW-0614">Plasmid</keyword>
<sequence>MFDNLIDNMKFYTATIFSIVIWGAAIALFVYYHMSRHSFLNDFLSPAVVNTVTAALAYIGLLPLLNYAADKEQFGSVVGAARQMSMFSERPWYGEGSYQFLIFLVIILSGFIIAWVNRRRY</sequence>
<keyword evidence="1" id="KW-0472">Membrane</keyword>
<accession>A0A0U3S8P0</accession>
<reference evidence="2" key="1">
    <citation type="submission" date="2015-10" db="EMBL/GenBank/DDBJ databases">
        <title>Colistin resistant Pseudomonas aeruginosa ST 654 with blaNDM-1 arrives in North America.</title>
        <authorList>
            <person name="Mataseje L.F."/>
            <person name="Peirano G."/>
            <person name="Church D.L."/>
            <person name="Conly J."/>
            <person name="Mulvey M.R."/>
            <person name="Pitout J.D."/>
        </authorList>
    </citation>
    <scope>NUCLEOTIDE SEQUENCE</scope>
    <source>
        <strain evidence="2">N15-01091</strain>
        <plasmid evidence="2">pNDM15-1091</plasmid>
    </source>
</reference>
<dbReference type="AlphaFoldDB" id="A0A0U3S8P0"/>
<keyword evidence="1" id="KW-0812">Transmembrane</keyword>
<dbReference type="RefSeq" id="WP_168550202.1">
    <property type="nucleotide sequence ID" value="NZ_CP012903.1"/>
</dbReference>
<feature type="transmembrane region" description="Helical" evidence="1">
    <location>
        <begin position="12"/>
        <end position="31"/>
    </location>
</feature>
<evidence type="ECO:0000256" key="1">
    <source>
        <dbReference type="SAM" id="Phobius"/>
    </source>
</evidence>
<geneLocation type="plasmid" evidence="2">
    <name>pNDM15-1091</name>
</geneLocation>